<comment type="subcellular location">
    <subcellularLocation>
        <location evidence="1 7">Periplasm</location>
    </subcellularLocation>
</comment>
<evidence type="ECO:0000256" key="3">
    <source>
        <dbReference type="ARBA" id="ARBA00014754"/>
    </source>
</evidence>
<keyword evidence="4" id="KW-0732">Signal</keyword>
<keyword evidence="5 7" id="KW-0574">Periplasm</keyword>
<evidence type="ECO:0000313" key="10">
    <source>
        <dbReference type="Proteomes" id="UP001589758"/>
    </source>
</evidence>
<dbReference type="CDD" id="cd11614">
    <property type="entry name" value="SAF_CpaB_FlgA_like"/>
    <property type="match status" value="1"/>
</dbReference>
<dbReference type="InterPro" id="IPR013974">
    <property type="entry name" value="SAF"/>
</dbReference>
<keyword evidence="9" id="KW-0282">Flagellum</keyword>
<evidence type="ECO:0000256" key="6">
    <source>
        <dbReference type="ARBA" id="ARBA00025643"/>
    </source>
</evidence>
<dbReference type="Gene3D" id="3.90.1210.10">
    <property type="entry name" value="Antifreeze-like/N-acetylneuraminic acid synthase C-terminal domain"/>
    <property type="match status" value="1"/>
</dbReference>
<evidence type="ECO:0000256" key="1">
    <source>
        <dbReference type="ARBA" id="ARBA00004418"/>
    </source>
</evidence>
<proteinExistence type="inferred from homology"/>
<dbReference type="InterPro" id="IPR017585">
    <property type="entry name" value="SAF_FlgA"/>
</dbReference>
<evidence type="ECO:0000256" key="4">
    <source>
        <dbReference type="ARBA" id="ARBA00022729"/>
    </source>
</evidence>
<dbReference type="InterPro" id="IPR039246">
    <property type="entry name" value="Flagellar_FlgA"/>
</dbReference>
<keyword evidence="10" id="KW-1185">Reference proteome</keyword>
<dbReference type="PANTHER" id="PTHR36307:SF1">
    <property type="entry name" value="FLAGELLA BASAL BODY P-RING FORMATION PROTEIN FLGA"/>
    <property type="match status" value="1"/>
</dbReference>
<keyword evidence="7" id="KW-1005">Bacterial flagellum biogenesis</keyword>
<accession>A0ABV6CBR6</accession>
<evidence type="ECO:0000256" key="5">
    <source>
        <dbReference type="ARBA" id="ARBA00022764"/>
    </source>
</evidence>
<sequence length="219" mass="24424">MNLSFKALFAVSIVFFTFPLQSEPSDDFISRAEFYIQEINPEFSTELEILALDKIPLDCPFPLFDLPNKRKTWGKTSLKISCDNKKFLLPINIIAFANVAIAVEDIKRGDLLHANNTAILNKEITDLSVAPITDVDLLYDAQALRMIPKDTVITFPMLKRAWAIRAGDTVTVKMSGNGFNAHNTGKAINNAYKGDKVRIRLENKTIIEGIVESPGHVSL</sequence>
<dbReference type="SMART" id="SM00858">
    <property type="entry name" value="SAF"/>
    <property type="match status" value="1"/>
</dbReference>
<name>A0ABV6CBR6_9GAMM</name>
<protein>
    <recommendedName>
        <fullName evidence="3 7">Flagella basal body P-ring formation protein FlgA</fullName>
    </recommendedName>
</protein>
<reference evidence="9 10" key="1">
    <citation type="submission" date="2024-09" db="EMBL/GenBank/DDBJ databases">
        <authorList>
            <person name="Sun Q."/>
            <person name="Mori K."/>
        </authorList>
    </citation>
    <scope>NUCLEOTIDE SEQUENCE [LARGE SCALE GENOMIC DNA]</scope>
    <source>
        <strain evidence="9 10">CCM 8545</strain>
    </source>
</reference>
<comment type="caution">
    <text evidence="9">The sequence shown here is derived from an EMBL/GenBank/DDBJ whole genome shotgun (WGS) entry which is preliminary data.</text>
</comment>
<gene>
    <name evidence="9" type="primary">flgA</name>
    <name evidence="9" type="ORF">ACFFIT_10160</name>
</gene>
<dbReference type="PANTHER" id="PTHR36307">
    <property type="entry name" value="FLAGELLA BASAL BODY P-RING FORMATION PROTEIN FLGA"/>
    <property type="match status" value="1"/>
</dbReference>
<keyword evidence="9" id="KW-0966">Cell projection</keyword>
<dbReference type="NCBIfam" id="TIGR03170">
    <property type="entry name" value="flgA_cterm"/>
    <property type="match status" value="1"/>
</dbReference>
<dbReference type="RefSeq" id="WP_385877549.1">
    <property type="nucleotide sequence ID" value="NZ_JBHLXE010000100.1"/>
</dbReference>
<dbReference type="Gene3D" id="2.30.30.760">
    <property type="match status" value="1"/>
</dbReference>
<organism evidence="9 10">
    <name type="scientific">Thorsellia kenyensis</name>
    <dbReference type="NCBI Taxonomy" id="1549888"/>
    <lineage>
        <taxon>Bacteria</taxon>
        <taxon>Pseudomonadati</taxon>
        <taxon>Pseudomonadota</taxon>
        <taxon>Gammaproteobacteria</taxon>
        <taxon>Enterobacterales</taxon>
        <taxon>Thorselliaceae</taxon>
        <taxon>Thorsellia</taxon>
    </lineage>
</organism>
<dbReference type="Pfam" id="PF13144">
    <property type="entry name" value="ChapFlgA"/>
    <property type="match status" value="1"/>
</dbReference>
<dbReference type="EMBL" id="JBHLXE010000100">
    <property type="protein sequence ID" value="MFC0180439.1"/>
    <property type="molecule type" value="Genomic_DNA"/>
</dbReference>
<keyword evidence="9" id="KW-0969">Cilium</keyword>
<feature type="domain" description="SAF" evidence="8">
    <location>
        <begin position="97"/>
        <end position="159"/>
    </location>
</feature>
<comment type="similarity">
    <text evidence="2 7">Belongs to the FlgA family.</text>
</comment>
<evidence type="ECO:0000313" key="9">
    <source>
        <dbReference type="EMBL" id="MFC0180439.1"/>
    </source>
</evidence>
<evidence type="ECO:0000259" key="8">
    <source>
        <dbReference type="SMART" id="SM00858"/>
    </source>
</evidence>
<evidence type="ECO:0000256" key="7">
    <source>
        <dbReference type="RuleBase" id="RU362063"/>
    </source>
</evidence>
<comment type="function">
    <text evidence="6 7">Involved in the assembly process of the P-ring formation. It may associate with FlgF on the rod constituting a structure essential for the P-ring assembly or may act as a modulator protein for the P-ring assembly.</text>
</comment>
<dbReference type="Proteomes" id="UP001589758">
    <property type="component" value="Unassembled WGS sequence"/>
</dbReference>
<evidence type="ECO:0000256" key="2">
    <source>
        <dbReference type="ARBA" id="ARBA00010474"/>
    </source>
</evidence>